<organism evidence="1">
    <name type="scientific">Rhizophora mucronata</name>
    <name type="common">Asiatic mangrove</name>
    <dbReference type="NCBI Taxonomy" id="61149"/>
    <lineage>
        <taxon>Eukaryota</taxon>
        <taxon>Viridiplantae</taxon>
        <taxon>Streptophyta</taxon>
        <taxon>Embryophyta</taxon>
        <taxon>Tracheophyta</taxon>
        <taxon>Spermatophyta</taxon>
        <taxon>Magnoliopsida</taxon>
        <taxon>eudicotyledons</taxon>
        <taxon>Gunneridae</taxon>
        <taxon>Pentapetalae</taxon>
        <taxon>rosids</taxon>
        <taxon>fabids</taxon>
        <taxon>Malpighiales</taxon>
        <taxon>Rhizophoraceae</taxon>
        <taxon>Rhizophora</taxon>
    </lineage>
</organism>
<protein>
    <submittedName>
        <fullName evidence="1">Uncharacterized protein</fullName>
    </submittedName>
</protein>
<dbReference type="EMBL" id="GGEC01083593">
    <property type="protein sequence ID" value="MBX64077.1"/>
    <property type="molecule type" value="Transcribed_RNA"/>
</dbReference>
<accession>A0A2P2QAY3</accession>
<proteinExistence type="predicted"/>
<reference evidence="1" key="1">
    <citation type="submission" date="2018-02" db="EMBL/GenBank/DDBJ databases">
        <title>Rhizophora mucronata_Transcriptome.</title>
        <authorList>
            <person name="Meera S.P."/>
            <person name="Sreeshan A."/>
            <person name="Augustine A."/>
        </authorList>
    </citation>
    <scope>NUCLEOTIDE SEQUENCE</scope>
    <source>
        <tissue evidence="1">Leaf</tissue>
    </source>
</reference>
<sequence>MFIMLSGKLCGSCLKLENKMPFGRGYNRKCKM</sequence>
<dbReference type="AlphaFoldDB" id="A0A2P2QAY3"/>
<name>A0A2P2QAY3_RHIMU</name>
<evidence type="ECO:0000313" key="1">
    <source>
        <dbReference type="EMBL" id="MBX64077.1"/>
    </source>
</evidence>